<evidence type="ECO:0000313" key="1">
    <source>
        <dbReference type="EMBL" id="KZV20271.1"/>
    </source>
</evidence>
<evidence type="ECO:0000313" key="2">
    <source>
        <dbReference type="Proteomes" id="UP000250235"/>
    </source>
</evidence>
<sequence length="54" mass="6417">MIFAKNQQMHSFKSDPVATQRYSVEDFQTLYLMNQSQDSVAIFQQKREEKQQST</sequence>
<proteinExistence type="predicted"/>
<organism evidence="1 2">
    <name type="scientific">Dorcoceras hygrometricum</name>
    <dbReference type="NCBI Taxonomy" id="472368"/>
    <lineage>
        <taxon>Eukaryota</taxon>
        <taxon>Viridiplantae</taxon>
        <taxon>Streptophyta</taxon>
        <taxon>Embryophyta</taxon>
        <taxon>Tracheophyta</taxon>
        <taxon>Spermatophyta</taxon>
        <taxon>Magnoliopsida</taxon>
        <taxon>eudicotyledons</taxon>
        <taxon>Gunneridae</taxon>
        <taxon>Pentapetalae</taxon>
        <taxon>asterids</taxon>
        <taxon>lamiids</taxon>
        <taxon>Lamiales</taxon>
        <taxon>Gesneriaceae</taxon>
        <taxon>Didymocarpoideae</taxon>
        <taxon>Trichosporeae</taxon>
        <taxon>Loxocarpinae</taxon>
        <taxon>Dorcoceras</taxon>
    </lineage>
</organism>
<gene>
    <name evidence="1" type="ORF">F511_44743</name>
</gene>
<accession>A0A2Z7AM42</accession>
<dbReference type="AlphaFoldDB" id="A0A2Z7AM42"/>
<name>A0A2Z7AM42_9LAMI</name>
<reference evidence="1 2" key="1">
    <citation type="journal article" date="2015" name="Proc. Natl. Acad. Sci. U.S.A.">
        <title>The resurrection genome of Boea hygrometrica: A blueprint for survival of dehydration.</title>
        <authorList>
            <person name="Xiao L."/>
            <person name="Yang G."/>
            <person name="Zhang L."/>
            <person name="Yang X."/>
            <person name="Zhao S."/>
            <person name="Ji Z."/>
            <person name="Zhou Q."/>
            <person name="Hu M."/>
            <person name="Wang Y."/>
            <person name="Chen M."/>
            <person name="Xu Y."/>
            <person name="Jin H."/>
            <person name="Xiao X."/>
            <person name="Hu G."/>
            <person name="Bao F."/>
            <person name="Hu Y."/>
            <person name="Wan P."/>
            <person name="Li L."/>
            <person name="Deng X."/>
            <person name="Kuang T."/>
            <person name="Xiang C."/>
            <person name="Zhu J.K."/>
            <person name="Oliver M.J."/>
            <person name="He Y."/>
        </authorList>
    </citation>
    <scope>NUCLEOTIDE SEQUENCE [LARGE SCALE GENOMIC DNA]</scope>
    <source>
        <strain evidence="2">cv. XS01</strain>
    </source>
</reference>
<dbReference type="EMBL" id="KV016166">
    <property type="protein sequence ID" value="KZV20271.1"/>
    <property type="molecule type" value="Genomic_DNA"/>
</dbReference>
<protein>
    <submittedName>
        <fullName evidence="1">Uncharacterized protein</fullName>
    </submittedName>
</protein>
<keyword evidence="2" id="KW-1185">Reference proteome</keyword>
<dbReference type="Proteomes" id="UP000250235">
    <property type="component" value="Unassembled WGS sequence"/>
</dbReference>